<dbReference type="Proteomes" id="UP000186601">
    <property type="component" value="Unassembled WGS sequence"/>
</dbReference>
<evidence type="ECO:0000313" key="2">
    <source>
        <dbReference type="EMBL" id="PSR73537.1"/>
    </source>
</evidence>
<feature type="compositionally biased region" description="Polar residues" evidence="1">
    <location>
        <begin position="20"/>
        <end position="30"/>
    </location>
</feature>
<evidence type="ECO:0000256" key="1">
    <source>
        <dbReference type="SAM" id="MobiDB-lite"/>
    </source>
</evidence>
<organism evidence="2 3">
    <name type="scientific">Hermanssonia centrifuga</name>
    <dbReference type="NCBI Taxonomy" id="98765"/>
    <lineage>
        <taxon>Eukaryota</taxon>
        <taxon>Fungi</taxon>
        <taxon>Dikarya</taxon>
        <taxon>Basidiomycota</taxon>
        <taxon>Agaricomycotina</taxon>
        <taxon>Agaricomycetes</taxon>
        <taxon>Polyporales</taxon>
        <taxon>Meruliaceae</taxon>
        <taxon>Hermanssonia</taxon>
    </lineage>
</organism>
<feature type="region of interest" description="Disordered" evidence="1">
    <location>
        <begin position="1"/>
        <end position="30"/>
    </location>
</feature>
<feature type="compositionally biased region" description="Polar residues" evidence="1">
    <location>
        <begin position="1"/>
        <end position="11"/>
    </location>
</feature>
<reference evidence="2 3" key="1">
    <citation type="submission" date="2018-02" db="EMBL/GenBank/DDBJ databases">
        <title>Genome sequence of the basidiomycete white-rot fungus Phlebia centrifuga.</title>
        <authorList>
            <person name="Granchi Z."/>
            <person name="Peng M."/>
            <person name="de Vries R.P."/>
            <person name="Hilden K."/>
            <person name="Makela M.R."/>
            <person name="Grigoriev I."/>
            <person name="Riley R."/>
        </authorList>
    </citation>
    <scope>NUCLEOTIDE SEQUENCE [LARGE SCALE GENOMIC DNA]</scope>
    <source>
        <strain evidence="2 3">FBCC195</strain>
    </source>
</reference>
<dbReference type="AlphaFoldDB" id="A0A2R6NMC8"/>
<keyword evidence="3" id="KW-1185">Reference proteome</keyword>
<sequence>MSRSGEPSVISNVRMRVSGRQLSPMSTPTTSVLSSMCRLVCKIRKKLRRWSVDV</sequence>
<protein>
    <submittedName>
        <fullName evidence="2">Uncharacterized protein</fullName>
    </submittedName>
</protein>
<dbReference type="EMBL" id="MLYV02001069">
    <property type="protein sequence ID" value="PSR73537.1"/>
    <property type="molecule type" value="Genomic_DNA"/>
</dbReference>
<accession>A0A2R6NMC8</accession>
<evidence type="ECO:0000313" key="3">
    <source>
        <dbReference type="Proteomes" id="UP000186601"/>
    </source>
</evidence>
<name>A0A2R6NMC8_9APHY</name>
<gene>
    <name evidence="2" type="ORF">PHLCEN_2v10456</name>
</gene>
<comment type="caution">
    <text evidence="2">The sequence shown here is derived from an EMBL/GenBank/DDBJ whole genome shotgun (WGS) entry which is preliminary data.</text>
</comment>
<proteinExistence type="predicted"/>